<comment type="caution">
    <text evidence="1">The sequence shown here is derived from an EMBL/GenBank/DDBJ whole genome shotgun (WGS) entry which is preliminary data.</text>
</comment>
<proteinExistence type="predicted"/>
<accession>A0AAV0NDL6</accession>
<sequence length="69" mass="7670">MVMHGPLDTWTLAPRPSMVLKEFITSSCFSVITMSRWNVIHSGSSWITAWRRVPGFGLTASLSLESVTT</sequence>
<evidence type="ECO:0000313" key="2">
    <source>
        <dbReference type="Proteomes" id="UP001154282"/>
    </source>
</evidence>
<keyword evidence="2" id="KW-1185">Reference proteome</keyword>
<evidence type="ECO:0000313" key="1">
    <source>
        <dbReference type="EMBL" id="CAI0456537.1"/>
    </source>
</evidence>
<protein>
    <submittedName>
        <fullName evidence="1">Uncharacterized protein</fullName>
    </submittedName>
</protein>
<dbReference type="Proteomes" id="UP001154282">
    <property type="component" value="Unassembled WGS sequence"/>
</dbReference>
<dbReference type="AlphaFoldDB" id="A0AAV0NDL6"/>
<name>A0AAV0NDL6_9ROSI</name>
<reference evidence="1" key="1">
    <citation type="submission" date="2022-08" db="EMBL/GenBank/DDBJ databases">
        <authorList>
            <person name="Gutierrez-Valencia J."/>
        </authorList>
    </citation>
    <scope>NUCLEOTIDE SEQUENCE</scope>
</reference>
<dbReference type="EMBL" id="CAMGYJ010000008">
    <property type="protein sequence ID" value="CAI0456537.1"/>
    <property type="molecule type" value="Genomic_DNA"/>
</dbReference>
<gene>
    <name evidence="1" type="ORF">LITE_LOCUS32792</name>
</gene>
<organism evidence="1 2">
    <name type="scientific">Linum tenue</name>
    <dbReference type="NCBI Taxonomy" id="586396"/>
    <lineage>
        <taxon>Eukaryota</taxon>
        <taxon>Viridiplantae</taxon>
        <taxon>Streptophyta</taxon>
        <taxon>Embryophyta</taxon>
        <taxon>Tracheophyta</taxon>
        <taxon>Spermatophyta</taxon>
        <taxon>Magnoliopsida</taxon>
        <taxon>eudicotyledons</taxon>
        <taxon>Gunneridae</taxon>
        <taxon>Pentapetalae</taxon>
        <taxon>rosids</taxon>
        <taxon>fabids</taxon>
        <taxon>Malpighiales</taxon>
        <taxon>Linaceae</taxon>
        <taxon>Linum</taxon>
    </lineage>
</organism>